<accession>A0A7J7MJ47</accession>
<dbReference type="AlphaFoldDB" id="A0A7J7MJ47"/>
<reference evidence="1 2" key="1">
    <citation type="journal article" date="2020" name="IScience">
        <title>Genome Sequencing of the Endangered Kingdonia uniflora (Circaeasteraceae, Ranunculales) Reveals Potential Mechanisms of Evolutionary Specialization.</title>
        <authorList>
            <person name="Sun Y."/>
            <person name="Deng T."/>
            <person name="Zhang A."/>
            <person name="Moore M.J."/>
            <person name="Landis J.B."/>
            <person name="Lin N."/>
            <person name="Zhang H."/>
            <person name="Zhang X."/>
            <person name="Huang J."/>
            <person name="Zhang X."/>
            <person name="Sun H."/>
            <person name="Wang H."/>
        </authorList>
    </citation>
    <scope>NUCLEOTIDE SEQUENCE [LARGE SCALE GENOMIC DNA]</scope>
    <source>
        <strain evidence="1">TB1705</strain>
        <tissue evidence="1">Leaf</tissue>
    </source>
</reference>
<dbReference type="Proteomes" id="UP000541444">
    <property type="component" value="Unassembled WGS sequence"/>
</dbReference>
<dbReference type="EMBL" id="JACGCM010001448">
    <property type="protein sequence ID" value="KAF6154881.1"/>
    <property type="molecule type" value="Genomic_DNA"/>
</dbReference>
<keyword evidence="2" id="KW-1185">Reference proteome</keyword>
<evidence type="ECO:0000313" key="2">
    <source>
        <dbReference type="Proteomes" id="UP000541444"/>
    </source>
</evidence>
<evidence type="ECO:0000313" key="1">
    <source>
        <dbReference type="EMBL" id="KAF6154881.1"/>
    </source>
</evidence>
<comment type="caution">
    <text evidence="1">The sequence shown here is derived from an EMBL/GenBank/DDBJ whole genome shotgun (WGS) entry which is preliminary data.</text>
</comment>
<gene>
    <name evidence="1" type="ORF">GIB67_018318</name>
</gene>
<name>A0A7J7MJ47_9MAGN</name>
<sequence>MRRSFSHSYQLLASYFAEVKLVDPDLVFDIQTTSCKYMRFIRCFWCFGAPKKIYQLLRPVVVIDGTFLKWRYKYYQKKLIFRDGIGRQFVTGIVYYNLETVFAVNKTKIAVANTIIYLIIIL</sequence>
<organism evidence="1 2">
    <name type="scientific">Kingdonia uniflora</name>
    <dbReference type="NCBI Taxonomy" id="39325"/>
    <lineage>
        <taxon>Eukaryota</taxon>
        <taxon>Viridiplantae</taxon>
        <taxon>Streptophyta</taxon>
        <taxon>Embryophyta</taxon>
        <taxon>Tracheophyta</taxon>
        <taxon>Spermatophyta</taxon>
        <taxon>Magnoliopsida</taxon>
        <taxon>Ranunculales</taxon>
        <taxon>Circaeasteraceae</taxon>
        <taxon>Kingdonia</taxon>
    </lineage>
</organism>
<protein>
    <submittedName>
        <fullName evidence="1">Uncharacterized protein</fullName>
    </submittedName>
</protein>
<proteinExistence type="predicted"/>